<gene>
    <name evidence="1" type="ORF">PSON_ATCC_30995.1.T0110158</name>
</gene>
<protein>
    <submittedName>
        <fullName evidence="1">Uncharacterized protein</fullName>
    </submittedName>
</protein>
<keyword evidence="2" id="KW-1185">Reference proteome</keyword>
<evidence type="ECO:0000313" key="2">
    <source>
        <dbReference type="Proteomes" id="UP000692954"/>
    </source>
</evidence>
<dbReference type="Proteomes" id="UP000692954">
    <property type="component" value="Unassembled WGS sequence"/>
</dbReference>
<comment type="caution">
    <text evidence="1">The sequence shown here is derived from an EMBL/GenBank/DDBJ whole genome shotgun (WGS) entry which is preliminary data.</text>
</comment>
<organism evidence="1 2">
    <name type="scientific">Paramecium sonneborni</name>
    <dbReference type="NCBI Taxonomy" id="65129"/>
    <lineage>
        <taxon>Eukaryota</taxon>
        <taxon>Sar</taxon>
        <taxon>Alveolata</taxon>
        <taxon>Ciliophora</taxon>
        <taxon>Intramacronucleata</taxon>
        <taxon>Oligohymenophorea</taxon>
        <taxon>Peniculida</taxon>
        <taxon>Parameciidae</taxon>
        <taxon>Paramecium</taxon>
    </lineage>
</organism>
<accession>A0A8S1KR06</accession>
<sequence>MLQLRQENNLEYQYQQQNFYQLILQFNYLLNIPSILNCCRNYIQRLHQNILLLNDVLY</sequence>
<evidence type="ECO:0000313" key="1">
    <source>
        <dbReference type="EMBL" id="CAD8057337.1"/>
    </source>
</evidence>
<name>A0A8S1KR06_9CILI</name>
<dbReference type="AlphaFoldDB" id="A0A8S1KR06"/>
<dbReference type="EMBL" id="CAJJDN010000011">
    <property type="protein sequence ID" value="CAD8057337.1"/>
    <property type="molecule type" value="Genomic_DNA"/>
</dbReference>
<reference evidence="1" key="1">
    <citation type="submission" date="2021-01" db="EMBL/GenBank/DDBJ databases">
        <authorList>
            <consortium name="Genoscope - CEA"/>
            <person name="William W."/>
        </authorList>
    </citation>
    <scope>NUCLEOTIDE SEQUENCE</scope>
</reference>
<proteinExistence type="predicted"/>